<dbReference type="Pfam" id="PF12248">
    <property type="entry name" value="Methyltransf_FA"/>
    <property type="match status" value="1"/>
</dbReference>
<keyword evidence="23" id="KW-1185">Reference proteome</keyword>
<reference evidence="22" key="1">
    <citation type="submission" date="2021-03" db="EMBL/GenBank/DDBJ databases">
        <authorList>
            <person name="Bekaert M."/>
        </authorList>
    </citation>
    <scope>NUCLEOTIDE SEQUENCE</scope>
</reference>
<feature type="chain" id="PRO_5035860497" evidence="17">
    <location>
        <begin position="18"/>
        <end position="1004"/>
    </location>
</feature>
<dbReference type="SUPFAM" id="SSF63737">
    <property type="entry name" value="Leukotriene A4 hydrolase N-terminal domain"/>
    <property type="match status" value="1"/>
</dbReference>
<dbReference type="CDD" id="cd00112">
    <property type="entry name" value="LDLa"/>
    <property type="match status" value="1"/>
</dbReference>
<evidence type="ECO:0000256" key="14">
    <source>
        <dbReference type="PIRSR" id="PIRSR634016-3"/>
    </source>
</evidence>
<dbReference type="GO" id="GO:0042277">
    <property type="term" value="F:peptide binding"/>
    <property type="evidence" value="ECO:0007669"/>
    <property type="project" value="TreeGrafter"/>
</dbReference>
<dbReference type="Pfam" id="PF11838">
    <property type="entry name" value="ERAP1_C"/>
    <property type="match status" value="1"/>
</dbReference>
<feature type="domain" description="Farnesoic acid O-methyl transferase" evidence="20">
    <location>
        <begin position="55"/>
        <end position="175"/>
    </location>
</feature>
<comment type="subcellular location">
    <subcellularLocation>
        <location evidence="1">Membrane</location>
        <topology evidence="1">Single-pass type II membrane protein</topology>
    </subcellularLocation>
</comment>
<evidence type="ECO:0000256" key="11">
    <source>
        <dbReference type="ARBA" id="ARBA00023136"/>
    </source>
</evidence>
<keyword evidence="5 14" id="KW-0479">Metal-binding</keyword>
<comment type="caution">
    <text evidence="16">Lacks conserved residue(s) required for the propagation of feature annotation.</text>
</comment>
<dbReference type="PANTHER" id="PTHR11533">
    <property type="entry name" value="PROTEASE M1 ZINC METALLOPROTEASE"/>
    <property type="match status" value="1"/>
</dbReference>
<name>A0A8S3TK79_MYTED</name>
<keyword evidence="4" id="KW-0812">Transmembrane</keyword>
<organism evidence="22 23">
    <name type="scientific">Mytilus edulis</name>
    <name type="common">Blue mussel</name>
    <dbReference type="NCBI Taxonomy" id="6550"/>
    <lineage>
        <taxon>Eukaryota</taxon>
        <taxon>Metazoa</taxon>
        <taxon>Spiralia</taxon>
        <taxon>Lophotrochozoa</taxon>
        <taxon>Mollusca</taxon>
        <taxon>Bivalvia</taxon>
        <taxon>Autobranchia</taxon>
        <taxon>Pteriomorphia</taxon>
        <taxon>Mytilida</taxon>
        <taxon>Mytiloidea</taxon>
        <taxon>Mytilidae</taxon>
        <taxon>Mytilinae</taxon>
        <taxon>Mytilus</taxon>
    </lineage>
</organism>
<keyword evidence="3" id="KW-0645">Protease</keyword>
<dbReference type="GO" id="GO:0016285">
    <property type="term" value="F:alanyl aminopeptidase activity"/>
    <property type="evidence" value="ECO:0007669"/>
    <property type="project" value="UniProtKB-EC"/>
</dbReference>
<evidence type="ECO:0000256" key="15">
    <source>
        <dbReference type="PIRSR" id="PIRSR634016-4"/>
    </source>
</evidence>
<dbReference type="FunFam" id="2.60.40.1910:FF:000006">
    <property type="entry name" value="Aminopeptidase"/>
    <property type="match status" value="1"/>
</dbReference>
<evidence type="ECO:0000259" key="18">
    <source>
        <dbReference type="Pfam" id="PF01433"/>
    </source>
</evidence>
<dbReference type="Pfam" id="PF01433">
    <property type="entry name" value="Peptidase_M1"/>
    <property type="match status" value="1"/>
</dbReference>
<dbReference type="Gene3D" id="4.10.400.10">
    <property type="entry name" value="Low-density Lipoprotein Receptor"/>
    <property type="match status" value="1"/>
</dbReference>
<dbReference type="SUPFAM" id="SSF57424">
    <property type="entry name" value="LDL receptor-like module"/>
    <property type="match status" value="1"/>
</dbReference>
<feature type="domain" description="Aminopeptidase N-like N-terminal" evidence="21">
    <location>
        <begin position="226"/>
        <end position="419"/>
    </location>
</feature>
<dbReference type="EC" id="3.4.11.2" evidence="22"/>
<dbReference type="InterPro" id="IPR036055">
    <property type="entry name" value="LDL_receptor-like_sf"/>
</dbReference>
<sequence>MVWNIVLLLYVVGTSLSSHPPNNRRQTECSDINITTSDTNQYTLLSDYGVTIDNSEDLRIEFKIKASHAIEVVLMSTNSIDDPLYKIILGGPGNTIIVMRAGKKGKVKGSYKNPLLSSNEFKTFIVTWKNSIVKVKNGNEKILIAWTDKGNPLRIVNVGIATSGITTGDWVIPCKAFHQNSCEENELTCADGNGCYEPGWKCDGHGDCSDASDEENCVRLPLDMYPSLYHLEIQPHIYNGKYKKFHFDGFVKIEMMCRQSTNKIVLHSNELDITVKSIVIRQMGSTEELIYPTLEYNTYYQLIILTSDVQLTAGETYTVEMSFKGKLTYDLVGPYLSSYRRQRDRTWVYQVATHFQATEARRAFPCFDEPAIKAKFRITLVRKNHMVSLSNTDVIRQEVRSNDWVADHYAETPMMSTYLLAFVICDFEQTADIVNGVTYRSWARKDVANHTQYALNLGVDIMNYYEDYLDVNLPLSKSDMVAVPDFGPEAMGNLGLILYKESSMLFDPEESSESDKQGVAMLVSHALSHQWFGNLVTAKWWSDVWLHEAFATYLEYTGPDHMYPDWNMMDDFVFDILHNGLKWDGMAVRRPVNKEVSFPGEIDGLFDDISYEKGPCIVRMMHFFLGEHTFKRGLQRFLKKYQYSTVTHDDLYNALEKQAKIDGKSKFVQDIKHIVDTWILQSNYPTVTITKEGDDLTLSQSRYIVDHENVDEDNSSPFEYKWVIPVTFTTNSNLRFDQTDKDITWMDRDGSDVVLSGVMSKALSSDWYIGNLMQYGYYRVNYPEENWYNLINQLKTDHTKFTKKIFSRQFRKCNNNTAESHTEKIAKKNIVGMACDNGDEECIEMAKSSFKQFMESQESNPIDVNLRDTVYCTGVRHGGKKEWEFVLRKIKSSSSPPERKVLFRALSCSKDSKLLQRYMKFTINSEEIRQGEFTKALLYLSKNKVGRSLALEYLTENSDVVDRLAKDGIKPDKIFPELIETFTSDHEVEGVKYLIIQHTSCSYL</sequence>
<evidence type="ECO:0000259" key="21">
    <source>
        <dbReference type="Pfam" id="PF17900"/>
    </source>
</evidence>
<dbReference type="InterPro" id="IPR002172">
    <property type="entry name" value="LDrepeatLR_classA_rpt"/>
</dbReference>
<dbReference type="FunFam" id="2.60.40.1730:FF:000012">
    <property type="entry name" value="Aminopeptidase N"/>
    <property type="match status" value="1"/>
</dbReference>
<dbReference type="InterPro" id="IPR024571">
    <property type="entry name" value="ERAP1-like_C_dom"/>
</dbReference>
<evidence type="ECO:0000313" key="22">
    <source>
        <dbReference type="EMBL" id="CAG2231964.1"/>
    </source>
</evidence>
<dbReference type="GO" id="GO:0070006">
    <property type="term" value="F:metalloaminopeptidase activity"/>
    <property type="evidence" value="ECO:0007669"/>
    <property type="project" value="TreeGrafter"/>
</dbReference>
<keyword evidence="11" id="KW-0472">Membrane</keyword>
<evidence type="ECO:0000256" key="4">
    <source>
        <dbReference type="ARBA" id="ARBA00022692"/>
    </source>
</evidence>
<dbReference type="PROSITE" id="PS50068">
    <property type="entry name" value="LDLRA_2"/>
    <property type="match status" value="1"/>
</dbReference>
<dbReference type="InterPro" id="IPR014782">
    <property type="entry name" value="Peptidase_M1_dom"/>
</dbReference>
<keyword evidence="8" id="KW-0735">Signal-anchor</keyword>
<feature type="binding site" evidence="14">
    <location>
        <position position="529"/>
    </location>
    <ligand>
        <name>Zn(2+)</name>
        <dbReference type="ChEBI" id="CHEBI:29105"/>
        <note>catalytic</note>
    </ligand>
</feature>
<evidence type="ECO:0000259" key="20">
    <source>
        <dbReference type="Pfam" id="PF12248"/>
    </source>
</evidence>
<dbReference type="GO" id="GO:0043171">
    <property type="term" value="P:peptide catabolic process"/>
    <property type="evidence" value="ECO:0007669"/>
    <property type="project" value="TreeGrafter"/>
</dbReference>
<evidence type="ECO:0000256" key="17">
    <source>
        <dbReference type="SAM" id="SignalP"/>
    </source>
</evidence>
<dbReference type="Proteomes" id="UP000683360">
    <property type="component" value="Unassembled WGS sequence"/>
</dbReference>
<dbReference type="GO" id="GO:0005737">
    <property type="term" value="C:cytoplasm"/>
    <property type="evidence" value="ECO:0007669"/>
    <property type="project" value="TreeGrafter"/>
</dbReference>
<dbReference type="FunFam" id="1.10.390.10:FF:000016">
    <property type="entry name" value="Glutamyl aminopeptidase"/>
    <property type="match status" value="1"/>
</dbReference>
<dbReference type="InterPro" id="IPR050344">
    <property type="entry name" value="Peptidase_M1_aminopeptidases"/>
</dbReference>
<dbReference type="EMBL" id="CAJPWZ010002162">
    <property type="protein sequence ID" value="CAG2231964.1"/>
    <property type="molecule type" value="Genomic_DNA"/>
</dbReference>
<dbReference type="InterPro" id="IPR001930">
    <property type="entry name" value="Peptidase_M1"/>
</dbReference>
<dbReference type="OrthoDB" id="10031169at2759"/>
<keyword evidence="6 22" id="KW-0378">Hydrolase</keyword>
<dbReference type="PRINTS" id="PR00756">
    <property type="entry name" value="ALADIPTASE"/>
</dbReference>
<dbReference type="SMART" id="SM00192">
    <property type="entry name" value="LDLa"/>
    <property type="match status" value="1"/>
</dbReference>
<protein>
    <submittedName>
        <fullName evidence="22">ANPEP</fullName>
        <ecNumber evidence="22">3.4.11.2</ecNumber>
    </submittedName>
</protein>
<dbReference type="PANTHER" id="PTHR11533:SF294">
    <property type="entry name" value="THYROTROPIN-RELEASING HORMONE-DEGRADING ECTOENZYME"/>
    <property type="match status" value="1"/>
</dbReference>
<dbReference type="GO" id="GO:0006508">
    <property type="term" value="P:proteolysis"/>
    <property type="evidence" value="ECO:0007669"/>
    <property type="project" value="UniProtKB-KW"/>
</dbReference>
<dbReference type="SUPFAM" id="SSF55486">
    <property type="entry name" value="Metalloproteases ('zincins'), catalytic domain"/>
    <property type="match status" value="1"/>
</dbReference>
<evidence type="ECO:0000256" key="8">
    <source>
        <dbReference type="ARBA" id="ARBA00022968"/>
    </source>
</evidence>
<evidence type="ECO:0000256" key="1">
    <source>
        <dbReference type="ARBA" id="ARBA00004606"/>
    </source>
</evidence>
<evidence type="ECO:0000256" key="3">
    <source>
        <dbReference type="ARBA" id="ARBA00022670"/>
    </source>
</evidence>
<dbReference type="Pfam" id="PF00057">
    <property type="entry name" value="Ldl_recept_a"/>
    <property type="match status" value="1"/>
</dbReference>
<evidence type="ECO:0000256" key="6">
    <source>
        <dbReference type="ARBA" id="ARBA00022801"/>
    </source>
</evidence>
<comment type="cofactor">
    <cofactor evidence="14">
        <name>Zn(2+)</name>
        <dbReference type="ChEBI" id="CHEBI:29105"/>
    </cofactor>
    <text evidence="14">Binds 1 zinc ion per subunit.</text>
</comment>
<evidence type="ECO:0000259" key="19">
    <source>
        <dbReference type="Pfam" id="PF11838"/>
    </source>
</evidence>
<proteinExistence type="inferred from homology"/>
<keyword evidence="10" id="KW-0482">Metalloprotease</keyword>
<keyword evidence="9" id="KW-1133">Transmembrane helix</keyword>
<dbReference type="Gene3D" id="1.10.390.10">
    <property type="entry name" value="Neutral Protease Domain 2"/>
    <property type="match status" value="1"/>
</dbReference>
<keyword evidence="7 14" id="KW-0862">Zinc</keyword>
<keyword evidence="22" id="KW-0031">Aminopeptidase</keyword>
<dbReference type="InterPro" id="IPR045357">
    <property type="entry name" value="Aminopeptidase_N-like_N"/>
</dbReference>
<evidence type="ECO:0000256" key="9">
    <source>
        <dbReference type="ARBA" id="ARBA00022989"/>
    </source>
</evidence>
<dbReference type="CDD" id="cd09601">
    <property type="entry name" value="M1_APN-Q_like"/>
    <property type="match status" value="1"/>
</dbReference>
<evidence type="ECO:0000256" key="13">
    <source>
        <dbReference type="ARBA" id="ARBA00023180"/>
    </source>
</evidence>
<dbReference type="InterPro" id="IPR042097">
    <property type="entry name" value="Aminopeptidase_N-like_N_sf"/>
</dbReference>
<dbReference type="GO" id="GO:0005615">
    <property type="term" value="C:extracellular space"/>
    <property type="evidence" value="ECO:0007669"/>
    <property type="project" value="TreeGrafter"/>
</dbReference>
<feature type="domain" description="ERAP1-like C-terminal" evidence="19">
    <location>
        <begin position="798"/>
        <end position="992"/>
    </location>
</feature>
<feature type="binding site" evidence="14">
    <location>
        <position position="525"/>
    </location>
    <ligand>
        <name>Zn(2+)</name>
        <dbReference type="ChEBI" id="CHEBI:29105"/>
        <note>catalytic</note>
    </ligand>
</feature>
<dbReference type="Gene3D" id="2.60.40.1910">
    <property type="match status" value="1"/>
</dbReference>
<comment type="caution">
    <text evidence="22">The sequence shown here is derived from an EMBL/GenBank/DDBJ whole genome shotgun (WGS) entry which is preliminary data.</text>
</comment>
<dbReference type="Gene3D" id="1.25.50.20">
    <property type="match status" value="1"/>
</dbReference>
<gene>
    <name evidence="22" type="ORF">MEDL_44752</name>
</gene>
<dbReference type="AlphaFoldDB" id="A0A8S3TK79"/>
<feature type="site" description="Transition state stabilizer" evidence="15">
    <location>
        <position position="611"/>
    </location>
</feature>
<comment type="similarity">
    <text evidence="2">Belongs to the peptidase M1 family.</text>
</comment>
<dbReference type="InterPro" id="IPR034016">
    <property type="entry name" value="M1_APN-typ"/>
</dbReference>
<evidence type="ECO:0000313" key="23">
    <source>
        <dbReference type="Proteomes" id="UP000683360"/>
    </source>
</evidence>
<evidence type="ECO:0000256" key="10">
    <source>
        <dbReference type="ARBA" id="ARBA00023049"/>
    </source>
</evidence>
<evidence type="ECO:0000256" key="5">
    <source>
        <dbReference type="ARBA" id="ARBA00022723"/>
    </source>
</evidence>
<dbReference type="InterPro" id="IPR027268">
    <property type="entry name" value="Peptidase_M4/M1_CTD_sf"/>
</dbReference>
<dbReference type="InterPro" id="IPR022041">
    <property type="entry name" value="Methyltransf_FA"/>
</dbReference>
<feature type="domain" description="Peptidase M1 membrane alanine aminopeptidase" evidence="18">
    <location>
        <begin position="453"/>
        <end position="678"/>
    </location>
</feature>
<dbReference type="GO" id="GO:0016020">
    <property type="term" value="C:membrane"/>
    <property type="evidence" value="ECO:0007669"/>
    <property type="project" value="UniProtKB-SubCell"/>
</dbReference>
<keyword evidence="13" id="KW-0325">Glycoprotein</keyword>
<accession>A0A8S3TK79</accession>
<evidence type="ECO:0000256" key="7">
    <source>
        <dbReference type="ARBA" id="ARBA00022833"/>
    </source>
</evidence>
<feature type="binding site" evidence="14">
    <location>
        <position position="548"/>
    </location>
    <ligand>
        <name>Zn(2+)</name>
        <dbReference type="ChEBI" id="CHEBI:29105"/>
        <note>catalytic</note>
    </ligand>
</feature>
<feature type="disulfide bond" evidence="16">
    <location>
        <begin position="202"/>
        <end position="217"/>
    </location>
</feature>
<dbReference type="Pfam" id="PF17900">
    <property type="entry name" value="Peptidase_M1_N"/>
    <property type="match status" value="1"/>
</dbReference>
<keyword evidence="17" id="KW-0732">Signal</keyword>
<feature type="signal peptide" evidence="17">
    <location>
        <begin position="1"/>
        <end position="17"/>
    </location>
</feature>
<dbReference type="GO" id="GO:0008270">
    <property type="term" value="F:zinc ion binding"/>
    <property type="evidence" value="ECO:0007669"/>
    <property type="project" value="InterPro"/>
</dbReference>
<evidence type="ECO:0000256" key="12">
    <source>
        <dbReference type="ARBA" id="ARBA00023157"/>
    </source>
</evidence>
<evidence type="ECO:0000256" key="16">
    <source>
        <dbReference type="PROSITE-ProRule" id="PRU00124"/>
    </source>
</evidence>
<evidence type="ECO:0000256" key="2">
    <source>
        <dbReference type="ARBA" id="ARBA00010136"/>
    </source>
</evidence>
<dbReference type="Gene3D" id="2.60.40.1730">
    <property type="entry name" value="tricorn interacting facor f3 domain"/>
    <property type="match status" value="1"/>
</dbReference>
<keyword evidence="12 16" id="KW-1015">Disulfide bond</keyword>